<evidence type="ECO:0008006" key="4">
    <source>
        <dbReference type="Google" id="ProtNLM"/>
    </source>
</evidence>
<dbReference type="Proteomes" id="UP000837932">
    <property type="component" value="Unassembled WGS sequence"/>
</dbReference>
<keyword evidence="1" id="KW-1133">Transmembrane helix</keyword>
<feature type="transmembrane region" description="Helical" evidence="1">
    <location>
        <begin position="142"/>
        <end position="159"/>
    </location>
</feature>
<comment type="caution">
    <text evidence="2">The sequence shown here is derived from an EMBL/GenBank/DDBJ whole genome shotgun (WGS) entry which is preliminary data.</text>
</comment>
<dbReference type="EMBL" id="CAKLPY010000002">
    <property type="protein sequence ID" value="CAH0996295.1"/>
    <property type="molecule type" value="Genomic_DNA"/>
</dbReference>
<feature type="transmembrane region" description="Helical" evidence="1">
    <location>
        <begin position="197"/>
        <end position="214"/>
    </location>
</feature>
<protein>
    <recommendedName>
        <fullName evidence="4">YhhN-like protein</fullName>
    </recommendedName>
</protein>
<keyword evidence="3" id="KW-1185">Reference proteome</keyword>
<reference evidence="2" key="1">
    <citation type="submission" date="2021-12" db="EMBL/GenBank/DDBJ databases">
        <authorList>
            <person name="Rodrigo-Torres L."/>
            <person name="Arahal R. D."/>
            <person name="Lucena T."/>
        </authorList>
    </citation>
    <scope>NUCLEOTIDE SEQUENCE</scope>
    <source>
        <strain evidence="2">CECT 8858</strain>
    </source>
</reference>
<accession>A0ABM9AR32</accession>
<proteinExistence type="predicted"/>
<feature type="transmembrane region" description="Helical" evidence="1">
    <location>
        <begin position="82"/>
        <end position="103"/>
    </location>
</feature>
<feature type="transmembrane region" description="Helical" evidence="1">
    <location>
        <begin position="226"/>
        <end position="244"/>
    </location>
</feature>
<feature type="transmembrane region" description="Helical" evidence="1">
    <location>
        <begin position="21"/>
        <end position="40"/>
    </location>
</feature>
<evidence type="ECO:0000313" key="2">
    <source>
        <dbReference type="EMBL" id="CAH0996295.1"/>
    </source>
</evidence>
<keyword evidence="1" id="KW-0472">Membrane</keyword>
<gene>
    <name evidence="2" type="ORF">EMA8858_02426</name>
</gene>
<feature type="transmembrane region" description="Helical" evidence="1">
    <location>
        <begin position="165"/>
        <end position="185"/>
    </location>
</feature>
<organism evidence="2 3">
    <name type="scientific">Emticicia aquatica</name>
    <dbReference type="NCBI Taxonomy" id="1681835"/>
    <lineage>
        <taxon>Bacteria</taxon>
        <taxon>Pseudomonadati</taxon>
        <taxon>Bacteroidota</taxon>
        <taxon>Cytophagia</taxon>
        <taxon>Cytophagales</taxon>
        <taxon>Leadbetterellaceae</taxon>
        <taxon>Emticicia</taxon>
    </lineage>
</organism>
<evidence type="ECO:0000313" key="3">
    <source>
        <dbReference type="Proteomes" id="UP000837932"/>
    </source>
</evidence>
<evidence type="ECO:0000256" key="1">
    <source>
        <dbReference type="SAM" id="Phobius"/>
    </source>
</evidence>
<sequence>MVLLYYIAVEYNRKTIMSERFTSFFFSLVLLVNIYFSIKVEPNELKSLSDRALSLFLFQFDYFFLFVYIVSKFLKNQIKPLLLLSITYGSLFLIGMSSLIIINDKQFDIVYSYVQPCIRILLIIIFSDLTLEKRFLQDKINYFLYSLWFIGGVGFLYMLNYYPRISMFSFNFYWVVIMVFVLAGIQVERQKKPNRTLFLIGIFFTGIADLYYILPPEVRIFEFTYIFIRVINTIGEFLIVNHILRFYTIFQRGKYL</sequence>
<feature type="transmembrane region" description="Helical" evidence="1">
    <location>
        <begin position="52"/>
        <end position="70"/>
    </location>
</feature>
<name>A0ABM9AR32_9BACT</name>
<feature type="transmembrane region" description="Helical" evidence="1">
    <location>
        <begin position="109"/>
        <end position="130"/>
    </location>
</feature>
<keyword evidence="1" id="KW-0812">Transmembrane</keyword>